<dbReference type="GO" id="GO:0022857">
    <property type="term" value="F:transmembrane transporter activity"/>
    <property type="evidence" value="ECO:0007669"/>
    <property type="project" value="InterPro"/>
</dbReference>
<feature type="transmembrane region" description="Helical" evidence="6">
    <location>
        <begin position="230"/>
        <end position="253"/>
    </location>
</feature>
<feature type="transmembrane region" description="Helical" evidence="6">
    <location>
        <begin position="500"/>
        <end position="521"/>
    </location>
</feature>
<dbReference type="Proteomes" id="UP000756346">
    <property type="component" value="Unassembled WGS sequence"/>
</dbReference>
<feature type="transmembrane region" description="Helical" evidence="6">
    <location>
        <begin position="460"/>
        <end position="480"/>
    </location>
</feature>
<dbReference type="GeneID" id="70183767"/>
<dbReference type="InterPro" id="IPR011701">
    <property type="entry name" value="MFS"/>
</dbReference>
<protein>
    <submittedName>
        <fullName evidence="8">Major facilitator superfamily transporter</fullName>
    </submittedName>
</protein>
<dbReference type="InterPro" id="IPR020846">
    <property type="entry name" value="MFS_dom"/>
</dbReference>
<dbReference type="RefSeq" id="XP_046011522.1">
    <property type="nucleotide sequence ID" value="XM_046154221.1"/>
</dbReference>
<dbReference type="PANTHER" id="PTHR23507">
    <property type="entry name" value="ZGC:174356"/>
    <property type="match status" value="1"/>
</dbReference>
<dbReference type="EMBL" id="JAGTJQ010000006">
    <property type="protein sequence ID" value="KAH7029234.1"/>
    <property type="molecule type" value="Genomic_DNA"/>
</dbReference>
<sequence length="555" mass="59592">MAHPHDHDHDGDDYFGATERTPLVGNASSAANNTPPASRRRPLAHLRGASIASIASSLKVPTAHKPSTIILILAANIFFAASSGALQQMAATRIFEDVFCRQYYADKTEFQLGDPIDERMCKEDEIQSRLAFLFAVSISIDAIVGCLSALPWGAAADRIGRKTVLVFCLAGFTMQIMWMMVVGWFSDTIPAEFYWLSSLTLLCGGGNAAAGACIGSMVSDILPELERSVAFMQIHVASSVGNLLAPAIASIMMVSLGPWPVMFVSLAVMATCSVTVLFVPETLQSKAQPDDAGALTLQDHAAQAVQELRNLLAIMKDPTICVVLAVFLLSLPPYLSTYQFLLQFVSKRYHIPIAETGFVQSTYGIAHIVVVLAFLPWLTKFVLRPSTPRFLRIENKHKRDLVLGRWSYAMTIVGSLILAVSPNLTGFTAGLLVMSFGAGADSMIKSTASALVAPDQTSRLFSLMAVMGIGSMLWTSPMLAGLFSLGMHLDGRNGGSGPWIGLPYLGVAASTTLMLVLVCFVRAPSERKASTVEAGEEGVDVQTSSSSNSENEQRS</sequence>
<dbReference type="AlphaFoldDB" id="A0A9P8Y2H1"/>
<dbReference type="PROSITE" id="PS50850">
    <property type="entry name" value="MFS"/>
    <property type="match status" value="1"/>
</dbReference>
<feature type="domain" description="Major facilitator superfamily (MFS) profile" evidence="7">
    <location>
        <begin position="68"/>
        <end position="527"/>
    </location>
</feature>
<accession>A0A9P8Y2H1</accession>
<evidence type="ECO:0000256" key="4">
    <source>
        <dbReference type="ARBA" id="ARBA00023136"/>
    </source>
</evidence>
<dbReference type="OrthoDB" id="3026777at2759"/>
<dbReference type="InterPro" id="IPR036259">
    <property type="entry name" value="MFS_trans_sf"/>
</dbReference>
<keyword evidence="2 6" id="KW-0812">Transmembrane</keyword>
<gene>
    <name evidence="8" type="ORF">B0I36DRAFT_325319</name>
</gene>
<evidence type="ECO:0000313" key="9">
    <source>
        <dbReference type="Proteomes" id="UP000756346"/>
    </source>
</evidence>
<feature type="region of interest" description="Disordered" evidence="5">
    <location>
        <begin position="528"/>
        <end position="555"/>
    </location>
</feature>
<dbReference type="SUPFAM" id="SSF103473">
    <property type="entry name" value="MFS general substrate transporter"/>
    <property type="match status" value="1"/>
</dbReference>
<feature type="transmembrane region" description="Helical" evidence="6">
    <location>
        <begin position="193"/>
        <end position="218"/>
    </location>
</feature>
<dbReference type="GO" id="GO:0016020">
    <property type="term" value="C:membrane"/>
    <property type="evidence" value="ECO:0007669"/>
    <property type="project" value="UniProtKB-SubCell"/>
</dbReference>
<evidence type="ECO:0000313" key="8">
    <source>
        <dbReference type="EMBL" id="KAH7029234.1"/>
    </source>
</evidence>
<dbReference type="PANTHER" id="PTHR23507:SF1">
    <property type="entry name" value="FI18259P1-RELATED"/>
    <property type="match status" value="1"/>
</dbReference>
<reference evidence="8" key="1">
    <citation type="journal article" date="2021" name="Nat. Commun.">
        <title>Genetic determinants of endophytism in the Arabidopsis root mycobiome.</title>
        <authorList>
            <person name="Mesny F."/>
            <person name="Miyauchi S."/>
            <person name="Thiergart T."/>
            <person name="Pickel B."/>
            <person name="Atanasova L."/>
            <person name="Karlsson M."/>
            <person name="Huettel B."/>
            <person name="Barry K.W."/>
            <person name="Haridas S."/>
            <person name="Chen C."/>
            <person name="Bauer D."/>
            <person name="Andreopoulos W."/>
            <person name="Pangilinan J."/>
            <person name="LaButti K."/>
            <person name="Riley R."/>
            <person name="Lipzen A."/>
            <person name="Clum A."/>
            <person name="Drula E."/>
            <person name="Henrissat B."/>
            <person name="Kohler A."/>
            <person name="Grigoriev I.V."/>
            <person name="Martin F.M."/>
            <person name="Hacquard S."/>
        </authorList>
    </citation>
    <scope>NUCLEOTIDE SEQUENCE</scope>
    <source>
        <strain evidence="8">MPI-CAGE-CH-0230</strain>
    </source>
</reference>
<evidence type="ECO:0000256" key="5">
    <source>
        <dbReference type="SAM" id="MobiDB-lite"/>
    </source>
</evidence>
<keyword evidence="9" id="KW-1185">Reference proteome</keyword>
<evidence type="ECO:0000259" key="7">
    <source>
        <dbReference type="PROSITE" id="PS50850"/>
    </source>
</evidence>
<feature type="transmembrane region" description="Helical" evidence="6">
    <location>
        <begin position="164"/>
        <end position="181"/>
    </location>
</feature>
<feature type="transmembrane region" description="Helical" evidence="6">
    <location>
        <begin position="130"/>
        <end position="152"/>
    </location>
</feature>
<dbReference type="Pfam" id="PF07690">
    <property type="entry name" value="MFS_1"/>
    <property type="match status" value="1"/>
</dbReference>
<keyword evidence="4 6" id="KW-0472">Membrane</keyword>
<evidence type="ECO:0000256" key="6">
    <source>
        <dbReference type="SAM" id="Phobius"/>
    </source>
</evidence>
<feature type="transmembrane region" description="Helical" evidence="6">
    <location>
        <begin position="427"/>
        <end position="448"/>
    </location>
</feature>
<evidence type="ECO:0000256" key="3">
    <source>
        <dbReference type="ARBA" id="ARBA00022989"/>
    </source>
</evidence>
<feature type="transmembrane region" description="Helical" evidence="6">
    <location>
        <begin position="361"/>
        <end position="383"/>
    </location>
</feature>
<comment type="caution">
    <text evidence="8">The sequence shown here is derived from an EMBL/GenBank/DDBJ whole genome shotgun (WGS) entry which is preliminary data.</text>
</comment>
<dbReference type="CDD" id="cd06174">
    <property type="entry name" value="MFS"/>
    <property type="match status" value="1"/>
</dbReference>
<keyword evidence="3 6" id="KW-1133">Transmembrane helix</keyword>
<name>A0A9P8Y2H1_9PEZI</name>
<evidence type="ECO:0000256" key="1">
    <source>
        <dbReference type="ARBA" id="ARBA00004141"/>
    </source>
</evidence>
<proteinExistence type="predicted"/>
<feature type="transmembrane region" description="Helical" evidence="6">
    <location>
        <begin position="403"/>
        <end position="421"/>
    </location>
</feature>
<comment type="subcellular location">
    <subcellularLocation>
        <location evidence="1">Membrane</location>
        <topology evidence="1">Multi-pass membrane protein</topology>
    </subcellularLocation>
</comment>
<evidence type="ECO:0000256" key="2">
    <source>
        <dbReference type="ARBA" id="ARBA00022692"/>
    </source>
</evidence>
<feature type="transmembrane region" description="Helical" evidence="6">
    <location>
        <begin position="319"/>
        <end position="341"/>
    </location>
</feature>
<feature type="transmembrane region" description="Helical" evidence="6">
    <location>
        <begin position="259"/>
        <end position="279"/>
    </location>
</feature>
<feature type="compositionally biased region" description="Low complexity" evidence="5">
    <location>
        <begin position="544"/>
        <end position="555"/>
    </location>
</feature>
<dbReference type="Gene3D" id="1.20.1250.20">
    <property type="entry name" value="MFS general substrate transporter like domains"/>
    <property type="match status" value="2"/>
</dbReference>
<organism evidence="8 9">
    <name type="scientific">Microdochium trichocladiopsis</name>
    <dbReference type="NCBI Taxonomy" id="1682393"/>
    <lineage>
        <taxon>Eukaryota</taxon>
        <taxon>Fungi</taxon>
        <taxon>Dikarya</taxon>
        <taxon>Ascomycota</taxon>
        <taxon>Pezizomycotina</taxon>
        <taxon>Sordariomycetes</taxon>
        <taxon>Xylariomycetidae</taxon>
        <taxon>Xylariales</taxon>
        <taxon>Microdochiaceae</taxon>
        <taxon>Microdochium</taxon>
    </lineage>
</organism>